<keyword evidence="3" id="KW-1185">Reference proteome</keyword>
<keyword evidence="1" id="KW-0812">Transmembrane</keyword>
<reference evidence="2" key="1">
    <citation type="submission" date="2016-02" db="EMBL/GenBank/DDBJ databases">
        <title>Draft Genome Sequence of Sporotomaculum syntrophicum Strain FB, a Syntrophic Benzoate Degrader.</title>
        <authorList>
            <person name="Nobu M.K."/>
            <person name="Narihiro T."/>
            <person name="Qiu Y.-L."/>
            <person name="Ohashi A."/>
            <person name="Liu W.-T."/>
            <person name="Yuji S."/>
        </authorList>
    </citation>
    <scope>NUCLEOTIDE SEQUENCE</scope>
    <source>
        <strain evidence="2">FB</strain>
    </source>
</reference>
<gene>
    <name evidence="2" type="ORF">SPSYN_02360</name>
</gene>
<feature type="transmembrane region" description="Helical" evidence="1">
    <location>
        <begin position="87"/>
        <end position="107"/>
    </location>
</feature>
<evidence type="ECO:0000313" key="3">
    <source>
        <dbReference type="Proteomes" id="UP000798488"/>
    </source>
</evidence>
<keyword evidence="1" id="KW-1133">Transmembrane helix</keyword>
<accession>A0A9D3AX32</accession>
<evidence type="ECO:0000256" key="1">
    <source>
        <dbReference type="SAM" id="Phobius"/>
    </source>
</evidence>
<protein>
    <submittedName>
        <fullName evidence="2">Uncharacterized protein</fullName>
    </submittedName>
</protein>
<organism evidence="2 3">
    <name type="scientific">Sporotomaculum syntrophicum</name>
    <dbReference type="NCBI Taxonomy" id="182264"/>
    <lineage>
        <taxon>Bacteria</taxon>
        <taxon>Bacillati</taxon>
        <taxon>Bacillota</taxon>
        <taxon>Clostridia</taxon>
        <taxon>Eubacteriales</taxon>
        <taxon>Desulfallaceae</taxon>
        <taxon>Sporotomaculum</taxon>
    </lineage>
</organism>
<dbReference type="AlphaFoldDB" id="A0A9D3AX32"/>
<dbReference type="Proteomes" id="UP000798488">
    <property type="component" value="Unassembled WGS sequence"/>
</dbReference>
<dbReference type="OrthoDB" id="1726338at2"/>
<sequence length="111" mass="12381">MQISLIVFLLIVLLLIIVSVRERVKWQSMRNKNWDVLGDPKSSPLSQAITGMVGTAGGIYLSLIILQAFLELHIPKSIQISGISLEPLATLSIVLAIIQPFAMRLWLGRRF</sequence>
<comment type="caution">
    <text evidence="2">The sequence shown here is derived from an EMBL/GenBank/DDBJ whole genome shotgun (WGS) entry which is preliminary data.</text>
</comment>
<keyword evidence="1" id="KW-0472">Membrane</keyword>
<feature type="transmembrane region" description="Helical" evidence="1">
    <location>
        <begin position="45"/>
        <end position="66"/>
    </location>
</feature>
<name>A0A9D3AX32_9FIRM</name>
<proteinExistence type="predicted"/>
<evidence type="ECO:0000313" key="2">
    <source>
        <dbReference type="EMBL" id="KAF1084582.1"/>
    </source>
</evidence>
<dbReference type="RefSeq" id="WP_161822649.1">
    <property type="nucleotide sequence ID" value="NZ_LSRS01000005.1"/>
</dbReference>
<dbReference type="EMBL" id="LSRS01000005">
    <property type="protein sequence ID" value="KAF1084582.1"/>
    <property type="molecule type" value="Genomic_DNA"/>
</dbReference>